<protein>
    <submittedName>
        <fullName evidence="2">Uncharacterized protein</fullName>
    </submittedName>
</protein>
<dbReference type="Proteomes" id="UP001596380">
    <property type="component" value="Unassembled WGS sequence"/>
</dbReference>
<feature type="transmembrane region" description="Helical" evidence="1">
    <location>
        <begin position="98"/>
        <end position="120"/>
    </location>
</feature>
<keyword evidence="1" id="KW-0472">Membrane</keyword>
<keyword evidence="3" id="KW-1185">Reference proteome</keyword>
<evidence type="ECO:0000313" key="2">
    <source>
        <dbReference type="EMBL" id="MFC6879247.1"/>
    </source>
</evidence>
<dbReference type="EMBL" id="JBHSXS010000002">
    <property type="protein sequence ID" value="MFC6879247.1"/>
    <property type="molecule type" value="Genomic_DNA"/>
</dbReference>
<feature type="transmembrane region" description="Helical" evidence="1">
    <location>
        <begin position="55"/>
        <end position="78"/>
    </location>
</feature>
<gene>
    <name evidence="2" type="ORF">ACFQKB_05660</name>
</gene>
<feature type="transmembrane region" description="Helical" evidence="1">
    <location>
        <begin position="24"/>
        <end position="43"/>
    </location>
</feature>
<sequence>MLIWLSLPFGLLLAHIVHQVGGLGLWASAPVFLAVTGSVHLVWEAARRYAYLLRVVRLAVGVGVAGFCFFFSAVAALPPGAYHDVGPGTAIDDYSNPLTFWQLFISLACGLAACAAFRAIMGWRVRSLWLCCGLTFPLCKVLLDIFVI</sequence>
<evidence type="ECO:0000313" key="3">
    <source>
        <dbReference type="Proteomes" id="UP001596380"/>
    </source>
</evidence>
<proteinExistence type="predicted"/>
<evidence type="ECO:0000256" key="1">
    <source>
        <dbReference type="SAM" id="Phobius"/>
    </source>
</evidence>
<name>A0ABW2CCJ2_9ACTN</name>
<dbReference type="RefSeq" id="WP_160823911.1">
    <property type="nucleotide sequence ID" value="NZ_JBHSXE010000001.1"/>
</dbReference>
<organism evidence="2 3">
    <name type="scientific">Actinomadura yumaensis</name>
    <dbReference type="NCBI Taxonomy" id="111807"/>
    <lineage>
        <taxon>Bacteria</taxon>
        <taxon>Bacillati</taxon>
        <taxon>Actinomycetota</taxon>
        <taxon>Actinomycetes</taxon>
        <taxon>Streptosporangiales</taxon>
        <taxon>Thermomonosporaceae</taxon>
        <taxon>Actinomadura</taxon>
    </lineage>
</organism>
<keyword evidence="1" id="KW-0812">Transmembrane</keyword>
<keyword evidence="1" id="KW-1133">Transmembrane helix</keyword>
<accession>A0ABW2CCJ2</accession>
<reference evidence="3" key="1">
    <citation type="journal article" date="2019" name="Int. J. Syst. Evol. Microbiol.">
        <title>The Global Catalogue of Microorganisms (GCM) 10K type strain sequencing project: providing services to taxonomists for standard genome sequencing and annotation.</title>
        <authorList>
            <consortium name="The Broad Institute Genomics Platform"/>
            <consortium name="The Broad Institute Genome Sequencing Center for Infectious Disease"/>
            <person name="Wu L."/>
            <person name="Ma J."/>
        </authorList>
    </citation>
    <scope>NUCLEOTIDE SEQUENCE [LARGE SCALE GENOMIC DNA]</scope>
    <source>
        <strain evidence="3">JCM 3369</strain>
    </source>
</reference>
<comment type="caution">
    <text evidence="2">The sequence shown here is derived from an EMBL/GenBank/DDBJ whole genome shotgun (WGS) entry which is preliminary data.</text>
</comment>
<feature type="transmembrane region" description="Helical" evidence="1">
    <location>
        <begin position="127"/>
        <end position="147"/>
    </location>
</feature>